<dbReference type="OrthoDB" id="167718at2759"/>
<evidence type="ECO:0000256" key="9">
    <source>
        <dbReference type="PROSITE-ProRule" id="PRU00176"/>
    </source>
</evidence>
<dbReference type="PANTHER" id="PTHR23236:SF119">
    <property type="entry name" value="NUCLEAR RNA-BINDING PROTEIN SART-3"/>
    <property type="match status" value="1"/>
</dbReference>
<feature type="compositionally biased region" description="Basic residues" evidence="10">
    <location>
        <begin position="1"/>
        <end position="10"/>
    </location>
</feature>
<feature type="domain" description="RRM" evidence="11">
    <location>
        <begin position="199"/>
        <end position="275"/>
    </location>
</feature>
<dbReference type="InterPro" id="IPR034233">
    <property type="entry name" value="Nucleolin_RRM2"/>
</dbReference>
<dbReference type="InterPro" id="IPR034230">
    <property type="entry name" value="Nucleolin_RRM1"/>
</dbReference>
<keyword evidence="7" id="KW-0238">DNA-binding</keyword>
<feature type="compositionally biased region" description="Gly residues" evidence="10">
    <location>
        <begin position="547"/>
        <end position="565"/>
    </location>
</feature>
<evidence type="ECO:0000256" key="5">
    <source>
        <dbReference type="ARBA" id="ARBA00022737"/>
    </source>
</evidence>
<accession>A0A401Q0K0</accession>
<protein>
    <recommendedName>
        <fullName evidence="2">Nucleolin</fullName>
    </recommendedName>
</protein>
<feature type="compositionally biased region" description="Low complexity" evidence="10">
    <location>
        <begin position="39"/>
        <end position="55"/>
    </location>
</feature>
<dbReference type="CDD" id="cd12405">
    <property type="entry name" value="RRM3_NCL"/>
    <property type="match status" value="1"/>
</dbReference>
<dbReference type="InterPro" id="IPR034234">
    <property type="entry name" value="Nucleolin_RRM3"/>
</dbReference>
<dbReference type="GO" id="GO:0005730">
    <property type="term" value="C:nucleolus"/>
    <property type="evidence" value="ECO:0007669"/>
    <property type="project" value="UniProtKB-SubCell"/>
</dbReference>
<keyword evidence="5" id="KW-0677">Repeat</keyword>
<dbReference type="FunFam" id="3.30.70.330:FF:000278">
    <property type="entry name" value="Nucleolin"/>
    <property type="match status" value="1"/>
</dbReference>
<keyword evidence="13" id="KW-1185">Reference proteome</keyword>
<dbReference type="CDD" id="cd12404">
    <property type="entry name" value="RRM2_NCL"/>
    <property type="match status" value="1"/>
</dbReference>
<dbReference type="STRING" id="75743.A0A401Q0K0"/>
<evidence type="ECO:0000313" key="12">
    <source>
        <dbReference type="EMBL" id="GCB78927.1"/>
    </source>
</evidence>
<organism evidence="12 13">
    <name type="scientific">Scyliorhinus torazame</name>
    <name type="common">Cloudy catshark</name>
    <name type="synonym">Catulus torazame</name>
    <dbReference type="NCBI Taxonomy" id="75743"/>
    <lineage>
        <taxon>Eukaryota</taxon>
        <taxon>Metazoa</taxon>
        <taxon>Chordata</taxon>
        <taxon>Craniata</taxon>
        <taxon>Vertebrata</taxon>
        <taxon>Chondrichthyes</taxon>
        <taxon>Elasmobranchii</taxon>
        <taxon>Galeomorphii</taxon>
        <taxon>Galeoidea</taxon>
        <taxon>Carcharhiniformes</taxon>
        <taxon>Scyliorhinidae</taxon>
        <taxon>Scyliorhinus</taxon>
    </lineage>
</organism>
<dbReference type="InterPro" id="IPR000504">
    <property type="entry name" value="RRM_dom"/>
</dbReference>
<dbReference type="EMBL" id="BFAA01017186">
    <property type="protein sequence ID" value="GCB78927.1"/>
    <property type="molecule type" value="Genomic_DNA"/>
</dbReference>
<evidence type="ECO:0000313" key="13">
    <source>
        <dbReference type="Proteomes" id="UP000288216"/>
    </source>
</evidence>
<feature type="compositionally biased region" description="Gly residues" evidence="10">
    <location>
        <begin position="572"/>
        <end position="595"/>
    </location>
</feature>
<dbReference type="CDD" id="cd12403">
    <property type="entry name" value="RRM1_NCL"/>
    <property type="match status" value="1"/>
</dbReference>
<feature type="compositionally biased region" description="Acidic residues" evidence="10">
    <location>
        <begin position="146"/>
        <end position="165"/>
    </location>
</feature>
<dbReference type="GO" id="GO:0003677">
    <property type="term" value="F:DNA binding"/>
    <property type="evidence" value="ECO:0007669"/>
    <property type="project" value="UniProtKB-KW"/>
</dbReference>
<dbReference type="PROSITE" id="PS50102">
    <property type="entry name" value="RRM"/>
    <property type="match status" value="4"/>
</dbReference>
<evidence type="ECO:0000256" key="8">
    <source>
        <dbReference type="ARBA" id="ARBA00023242"/>
    </source>
</evidence>
<dbReference type="OMA" id="DIHQIRN"/>
<evidence type="ECO:0000256" key="6">
    <source>
        <dbReference type="ARBA" id="ARBA00022884"/>
    </source>
</evidence>
<dbReference type="InterPro" id="IPR012677">
    <property type="entry name" value="Nucleotide-bd_a/b_plait_sf"/>
</dbReference>
<comment type="caution">
    <text evidence="12">The sequence shown here is derived from an EMBL/GenBank/DDBJ whole genome shotgun (WGS) entry which is preliminary data.</text>
</comment>
<dbReference type="Gene3D" id="3.30.70.330">
    <property type="match status" value="4"/>
</dbReference>
<evidence type="ECO:0000256" key="10">
    <source>
        <dbReference type="SAM" id="MobiDB-lite"/>
    </source>
</evidence>
<keyword evidence="3" id="KW-0488">Methylation</keyword>
<keyword evidence="4" id="KW-0597">Phosphoprotein</keyword>
<dbReference type="AlphaFoldDB" id="A0A401Q0K0"/>
<feature type="region of interest" description="Disordered" evidence="10">
    <location>
        <begin position="1"/>
        <end position="192"/>
    </location>
</feature>
<dbReference type="InterPro" id="IPR034235">
    <property type="entry name" value="Nucleolin_RRM4"/>
</dbReference>
<evidence type="ECO:0000259" key="11">
    <source>
        <dbReference type="PROSITE" id="PS50102"/>
    </source>
</evidence>
<dbReference type="PANTHER" id="PTHR23236">
    <property type="entry name" value="EUKARYOTIC TRANSLATION INITIATION FACTOR 4B/4H"/>
    <property type="match status" value="1"/>
</dbReference>
<feature type="non-terminal residue" evidence="12">
    <location>
        <position position="1"/>
    </location>
</feature>
<dbReference type="SMART" id="SM00360">
    <property type="entry name" value="RRM"/>
    <property type="match status" value="4"/>
</dbReference>
<feature type="compositionally biased region" description="Acidic residues" evidence="10">
    <location>
        <begin position="108"/>
        <end position="127"/>
    </location>
</feature>
<evidence type="ECO:0000256" key="7">
    <source>
        <dbReference type="ARBA" id="ARBA00023125"/>
    </source>
</evidence>
<evidence type="ECO:0000256" key="2">
    <source>
        <dbReference type="ARBA" id="ARBA00017108"/>
    </source>
</evidence>
<gene>
    <name evidence="12" type="ORF">scyTo_0020730</name>
</gene>
<dbReference type="GO" id="GO:0003723">
    <property type="term" value="F:RNA binding"/>
    <property type="evidence" value="ECO:0007669"/>
    <property type="project" value="UniProtKB-UniRule"/>
</dbReference>
<keyword evidence="8" id="KW-0539">Nucleus</keyword>
<dbReference type="SUPFAM" id="SSF54928">
    <property type="entry name" value="RNA-binding domain, RBD"/>
    <property type="match status" value="3"/>
</dbReference>
<keyword evidence="6 9" id="KW-0694">RNA-binding</keyword>
<evidence type="ECO:0000256" key="4">
    <source>
        <dbReference type="ARBA" id="ARBA00022553"/>
    </source>
</evidence>
<dbReference type="CDD" id="cd12406">
    <property type="entry name" value="RRM4_NCL"/>
    <property type="match status" value="1"/>
</dbReference>
<feature type="region of interest" description="Disordered" evidence="10">
    <location>
        <begin position="538"/>
        <end position="608"/>
    </location>
</feature>
<comment type="subcellular location">
    <subcellularLocation>
        <location evidence="1">Nucleus</location>
        <location evidence="1">Nucleolus</location>
    </subcellularLocation>
</comment>
<sequence>ADKKQVKPKKAAPPPPPEDFEESTSEEESEEEELPAPPVKKAATPAAKTPPSANKKNGKAVKKESSDEEEEDDEEEDEEEEEDSEEESEEEKSTPKLAAAVTKKAKEESDEDEDDEDEDESEEEEAMDTVPPPKAKKTGMVKAVDGDEDEDDEAESEEESEDQEAVEMAVPKKAGKRKKEEQKAVTPAKKHKTENDASFSLFVGNLNSEKNFEELKKALNGFFTKKKLSVTDVRIGSSRKFGYVDFETEEQLEKALEFNGNKVLGLAVKLDKARSKESNADSKRERDCRTLFVKNLPFKITQDDLKEIFEDAIDIRIPASRDGSGTRGIAYIEFENEAAADTALEQKQGTEIEGRAIVVDFTGDKSMLNVKAGQAQVQPDSDTIIVNNLAYSATEETLQNIFEKASFIKIPEKNGRPKGFAFVKFESVEDAKEALENHSNTEIEGRTVRLDFSNQGNRSGDGPSKTLFVRGLSDDTTEETLKEAFEGAESARVATDRESGRSKGFGFVDFPSEEDAKLAKEAMEDGEIDGSKITLDFARPKGENQRGGRGGFGGSFGGGFGGGFGRGRRGRGGFGGRGRGGRGGGGRGGFGGFRGGKTTPQGKKIKFD</sequence>
<feature type="compositionally biased region" description="Acidic residues" evidence="10">
    <location>
        <begin position="66"/>
        <end position="90"/>
    </location>
</feature>
<feature type="compositionally biased region" description="Acidic residues" evidence="10">
    <location>
        <begin position="18"/>
        <end position="34"/>
    </location>
</feature>
<feature type="domain" description="RRM" evidence="11">
    <location>
        <begin position="382"/>
        <end position="455"/>
    </location>
</feature>
<feature type="domain" description="RRM" evidence="11">
    <location>
        <begin position="465"/>
        <end position="540"/>
    </location>
</feature>
<evidence type="ECO:0000256" key="3">
    <source>
        <dbReference type="ARBA" id="ARBA00022481"/>
    </source>
</evidence>
<evidence type="ECO:0000256" key="1">
    <source>
        <dbReference type="ARBA" id="ARBA00004604"/>
    </source>
</evidence>
<feature type="domain" description="RRM" evidence="11">
    <location>
        <begin position="289"/>
        <end position="364"/>
    </location>
</feature>
<dbReference type="Pfam" id="PF00076">
    <property type="entry name" value="RRM_1"/>
    <property type="match status" value="4"/>
</dbReference>
<dbReference type="InterPro" id="IPR035979">
    <property type="entry name" value="RBD_domain_sf"/>
</dbReference>
<proteinExistence type="predicted"/>
<name>A0A401Q0K0_SCYTO</name>
<reference evidence="12 13" key="1">
    <citation type="journal article" date="2018" name="Nat. Ecol. Evol.">
        <title>Shark genomes provide insights into elasmobranch evolution and the origin of vertebrates.</title>
        <authorList>
            <person name="Hara Y"/>
            <person name="Yamaguchi K"/>
            <person name="Onimaru K"/>
            <person name="Kadota M"/>
            <person name="Koyanagi M"/>
            <person name="Keeley SD"/>
            <person name="Tatsumi K"/>
            <person name="Tanaka K"/>
            <person name="Motone F"/>
            <person name="Kageyama Y"/>
            <person name="Nozu R"/>
            <person name="Adachi N"/>
            <person name="Nishimura O"/>
            <person name="Nakagawa R"/>
            <person name="Tanegashima C"/>
            <person name="Kiyatake I"/>
            <person name="Matsumoto R"/>
            <person name="Murakumo K"/>
            <person name="Nishida K"/>
            <person name="Terakita A"/>
            <person name="Kuratani S"/>
            <person name="Sato K"/>
            <person name="Hyodo S Kuraku.S."/>
        </authorList>
    </citation>
    <scope>NUCLEOTIDE SEQUENCE [LARGE SCALE GENOMIC DNA]</scope>
</reference>
<dbReference type="Proteomes" id="UP000288216">
    <property type="component" value="Unassembled WGS sequence"/>
</dbReference>